<evidence type="ECO:0000313" key="2">
    <source>
        <dbReference type="Proteomes" id="UP001500729"/>
    </source>
</evidence>
<organism evidence="1 2">
    <name type="scientific">Saccharopolyspora erythraea</name>
    <name type="common">Streptomyces erythraeus</name>
    <dbReference type="NCBI Taxonomy" id="1836"/>
    <lineage>
        <taxon>Bacteria</taxon>
        <taxon>Bacillati</taxon>
        <taxon>Actinomycetota</taxon>
        <taxon>Actinomycetes</taxon>
        <taxon>Pseudonocardiales</taxon>
        <taxon>Pseudonocardiaceae</taxon>
        <taxon>Saccharopolyspora</taxon>
    </lineage>
</organism>
<protein>
    <recommendedName>
        <fullName evidence="3">PE domain-containing protein</fullName>
    </recommendedName>
</protein>
<sequence length="138" mass="15146">MSESEPTVPAEQASRMVARSAVEVGTLKRAVESQQLRLDPAAGEQIRSMLDEHIAKVDAWLRQTGDLARHAPLGENPVGTAMAEKFASRADGDETSFAGVLRRYREVLQEAQDAVGDAMRTYHEVDAHAADSFRQLIQ</sequence>
<dbReference type="EMBL" id="BAAAGS010000067">
    <property type="protein sequence ID" value="GAA0555612.1"/>
    <property type="molecule type" value="Genomic_DNA"/>
</dbReference>
<gene>
    <name evidence="1" type="ORF">GCM10009533_61830</name>
</gene>
<comment type="caution">
    <text evidence="1">The sequence shown here is derived from an EMBL/GenBank/DDBJ whole genome shotgun (WGS) entry which is preliminary data.</text>
</comment>
<evidence type="ECO:0008006" key="3">
    <source>
        <dbReference type="Google" id="ProtNLM"/>
    </source>
</evidence>
<name>A0ABP3NYS3_SACER</name>
<accession>A0ABP3NYS3</accession>
<dbReference type="Proteomes" id="UP001500729">
    <property type="component" value="Unassembled WGS sequence"/>
</dbReference>
<reference evidence="2" key="1">
    <citation type="journal article" date="2019" name="Int. J. Syst. Evol. Microbiol.">
        <title>The Global Catalogue of Microorganisms (GCM) 10K type strain sequencing project: providing services to taxonomists for standard genome sequencing and annotation.</title>
        <authorList>
            <consortium name="The Broad Institute Genomics Platform"/>
            <consortium name="The Broad Institute Genome Sequencing Center for Infectious Disease"/>
            <person name="Wu L."/>
            <person name="Ma J."/>
        </authorList>
    </citation>
    <scope>NUCLEOTIDE SEQUENCE [LARGE SCALE GENOMIC DNA]</scope>
    <source>
        <strain evidence="2">JCM 10303</strain>
    </source>
</reference>
<proteinExistence type="predicted"/>
<keyword evidence="2" id="KW-1185">Reference proteome</keyword>
<evidence type="ECO:0000313" key="1">
    <source>
        <dbReference type="EMBL" id="GAA0555612.1"/>
    </source>
</evidence>
<dbReference type="RefSeq" id="WP_009949394.1">
    <property type="nucleotide sequence ID" value="NZ_BAAAGS010000067.1"/>
</dbReference>